<dbReference type="AlphaFoldDB" id="A0A9N9DTW9"/>
<dbReference type="OrthoDB" id="2362940at2759"/>
<comment type="caution">
    <text evidence="1">The sequence shown here is derived from an EMBL/GenBank/DDBJ whole genome shotgun (WGS) entry which is preliminary data.</text>
</comment>
<organism evidence="1 2">
    <name type="scientific">Diversispora eburnea</name>
    <dbReference type="NCBI Taxonomy" id="1213867"/>
    <lineage>
        <taxon>Eukaryota</taxon>
        <taxon>Fungi</taxon>
        <taxon>Fungi incertae sedis</taxon>
        <taxon>Mucoromycota</taxon>
        <taxon>Glomeromycotina</taxon>
        <taxon>Glomeromycetes</taxon>
        <taxon>Diversisporales</taxon>
        <taxon>Diversisporaceae</taxon>
        <taxon>Diversispora</taxon>
    </lineage>
</organism>
<reference evidence="1" key="1">
    <citation type="submission" date="2021-06" db="EMBL/GenBank/DDBJ databases">
        <authorList>
            <person name="Kallberg Y."/>
            <person name="Tangrot J."/>
            <person name="Rosling A."/>
        </authorList>
    </citation>
    <scope>NUCLEOTIDE SEQUENCE</scope>
    <source>
        <strain evidence="1">AZ414A</strain>
    </source>
</reference>
<evidence type="ECO:0000313" key="2">
    <source>
        <dbReference type="Proteomes" id="UP000789706"/>
    </source>
</evidence>
<proteinExistence type="predicted"/>
<keyword evidence="2" id="KW-1185">Reference proteome</keyword>
<name>A0A9N9DTW9_9GLOM</name>
<accession>A0A9N9DTW9</accession>
<evidence type="ECO:0000313" key="1">
    <source>
        <dbReference type="EMBL" id="CAG8652269.1"/>
    </source>
</evidence>
<feature type="non-terminal residue" evidence="1">
    <location>
        <position position="1"/>
    </location>
</feature>
<gene>
    <name evidence="1" type="ORF">DEBURN_LOCUS11493</name>
</gene>
<protein>
    <submittedName>
        <fullName evidence="1">5765_t:CDS:1</fullName>
    </submittedName>
</protein>
<dbReference type="Proteomes" id="UP000789706">
    <property type="component" value="Unassembled WGS sequence"/>
</dbReference>
<sequence>DYVTKFTSKQITTKHIGCTWHINLSEPIAENFFNHVYITTFYNTHSYNLNSNIIQFGDNKQIPLEIMKEIEFLTV</sequence>
<dbReference type="EMBL" id="CAJVPK010006676">
    <property type="protein sequence ID" value="CAG8652269.1"/>
    <property type="molecule type" value="Genomic_DNA"/>
</dbReference>